<reference evidence="3 4" key="1">
    <citation type="submission" date="2016-11" db="EMBL/GenBank/DDBJ databases">
        <authorList>
            <person name="Jaros S."/>
            <person name="Januszkiewicz K."/>
            <person name="Wedrychowicz H."/>
        </authorList>
    </citation>
    <scope>NUCLEOTIDE SEQUENCE [LARGE SCALE GENOMIC DNA]</scope>
    <source>
        <strain evidence="3 4">DSM 17918</strain>
    </source>
</reference>
<dbReference type="PANTHER" id="PTHR38032:SF1">
    <property type="entry name" value="RNA-BINDING PROTEIN KHPB N-TERMINAL DOMAIN-CONTAINING PROTEIN"/>
    <property type="match status" value="1"/>
</dbReference>
<dbReference type="STRING" id="1121256.SAMN02746089_01034"/>
<dbReference type="EMBL" id="FQVH01000008">
    <property type="protein sequence ID" value="SHE93710.1"/>
    <property type="molecule type" value="Genomic_DNA"/>
</dbReference>
<evidence type="ECO:0000256" key="1">
    <source>
        <dbReference type="SAM" id="Coils"/>
    </source>
</evidence>
<feature type="domain" description="Flagellar Assembly Protein A N-terminal region" evidence="2">
    <location>
        <begin position="4"/>
        <end position="169"/>
    </location>
</feature>
<dbReference type="OrthoDB" id="9816426at2"/>
<dbReference type="PANTHER" id="PTHR38032">
    <property type="entry name" value="POLYMERASE-RELATED"/>
    <property type="match status" value="1"/>
</dbReference>
<dbReference type="Proteomes" id="UP000184088">
    <property type="component" value="Unassembled WGS sequence"/>
</dbReference>
<protein>
    <recommendedName>
        <fullName evidence="2">Flagellar Assembly Protein A N-terminal region domain-containing protein</fullName>
    </recommendedName>
</protein>
<name>A0A1M4XJW5_9THEO</name>
<feature type="coiled-coil region" evidence="1">
    <location>
        <begin position="322"/>
        <end position="356"/>
    </location>
</feature>
<evidence type="ECO:0000259" key="2">
    <source>
        <dbReference type="Pfam" id="PF20250"/>
    </source>
</evidence>
<keyword evidence="1" id="KW-0175">Coiled coil</keyword>
<gene>
    <name evidence="3" type="ORF">SAMN02746089_01034</name>
</gene>
<evidence type="ECO:0000313" key="3">
    <source>
        <dbReference type="EMBL" id="SHE93710.1"/>
    </source>
</evidence>
<proteinExistence type="predicted"/>
<dbReference type="AlphaFoldDB" id="A0A1M4XJW5"/>
<dbReference type="InterPro" id="IPR005646">
    <property type="entry name" value="FapA"/>
</dbReference>
<organism evidence="3 4">
    <name type="scientific">Caldanaerobius fijiensis DSM 17918</name>
    <dbReference type="NCBI Taxonomy" id="1121256"/>
    <lineage>
        <taxon>Bacteria</taxon>
        <taxon>Bacillati</taxon>
        <taxon>Bacillota</taxon>
        <taxon>Clostridia</taxon>
        <taxon>Thermoanaerobacterales</taxon>
        <taxon>Thermoanaerobacteraceae</taxon>
        <taxon>Caldanaerobius</taxon>
    </lineage>
</organism>
<accession>A0A1M4XJW5</accession>
<dbReference type="RefSeq" id="WP_073342315.1">
    <property type="nucleotide sequence ID" value="NZ_FQVH01000008.1"/>
</dbReference>
<dbReference type="Pfam" id="PF20250">
    <property type="entry name" value="FapA_N"/>
    <property type="match status" value="1"/>
</dbReference>
<dbReference type="InterPro" id="IPR046866">
    <property type="entry name" value="FapA_N"/>
</dbReference>
<dbReference type="Pfam" id="PF03961">
    <property type="entry name" value="FapA"/>
    <property type="match status" value="1"/>
</dbReference>
<evidence type="ECO:0000313" key="4">
    <source>
        <dbReference type="Proteomes" id="UP000184088"/>
    </source>
</evidence>
<dbReference type="InterPro" id="IPR046865">
    <property type="entry name" value="FapA_b_solenoid"/>
</dbReference>
<keyword evidence="4" id="KW-1185">Reference proteome</keyword>
<sequence length="443" mass="49247">MDGIKLYISENNMKAYICLDKGVKPDFKDIYAFLADKKIVYGIKSNVIKSLGENPVYDQQVLVAQGLEPQDGIDAMIHFKKTIEGGKPQILENGNVDYKSLNIVKNVKKGDIIATVTDATPGVEGRDIFGNTVKPKPGQPLKMKCGRNVVFENGAFIATIDGQLFVKDNKISVLPVFEVKNVDMSVGNIDFVGNIIVHNDIYSGFEVRAEGDIEVGGNVEDSVIRSGGDIVIGRGVNGKSGAYIVAEGNLTARYLENVRVEVNKNIRCDTIMHSDVKCNGNIIVDGRRGLIAGGKVSAYEFVEAKAVGSPMSTYTEIEVGINFREQEECEVIKRDMKKVEDQIEELTKVKNHLIKKTNMTSAEREILKRTLLTLKVLIGKYDELKELLENVIVTEHENPYILVRETLYSGVKINIKREILFIKDEMKHCKIINHNGNIKILAL</sequence>